<sequence>MGFLQLLMGRDKYSISASTVGDEPLNPQHRTALIMPICNEDVDRVFAGLRATWESVKATGQQQHFDVYILSDSYNPDICVAEQKAWMELIAEVQGEGQIFYRRRRRRVKRKSGNIDDFCRRWAASIAIWWCWMLTR</sequence>
<protein>
    <submittedName>
        <fullName evidence="7">Glucans biosynthesis glucosyltransferase H</fullName>
        <ecNumber evidence="7">2.4.1.-</ecNumber>
    </submittedName>
</protein>
<keyword evidence="6" id="KW-1133">Transmembrane helix</keyword>
<gene>
    <name evidence="7" type="primary">mdoH_2</name>
    <name evidence="7" type="ORF">NCTC12998_06514</name>
</gene>
<evidence type="ECO:0000256" key="1">
    <source>
        <dbReference type="ARBA" id="ARBA00004429"/>
    </source>
</evidence>
<dbReference type="AlphaFoldDB" id="A0A485CUE9"/>
<dbReference type="Proteomes" id="UP000345637">
    <property type="component" value="Unassembled WGS sequence"/>
</dbReference>
<proteinExistence type="predicted"/>
<evidence type="ECO:0000256" key="2">
    <source>
        <dbReference type="ARBA" id="ARBA00004881"/>
    </source>
</evidence>
<evidence type="ECO:0000256" key="6">
    <source>
        <dbReference type="ARBA" id="ARBA00022989"/>
    </source>
</evidence>
<dbReference type="PANTHER" id="PTHR43867:SF5">
    <property type="entry name" value="GLUCANS BIOSYNTHESIS GLUCOSYLTRANSFERASE H"/>
    <property type="match status" value="1"/>
</dbReference>
<evidence type="ECO:0000256" key="5">
    <source>
        <dbReference type="ARBA" id="ARBA00022679"/>
    </source>
</evidence>
<name>A0A485CUE9_RAOPL</name>
<keyword evidence="6" id="KW-0472">Membrane</keyword>
<keyword evidence="5 7" id="KW-0808">Transferase</keyword>
<dbReference type="InterPro" id="IPR050321">
    <property type="entry name" value="Glycosyltr_2/OpgH_subfam"/>
</dbReference>
<evidence type="ECO:0000313" key="7">
    <source>
        <dbReference type="EMBL" id="VFS88368.1"/>
    </source>
</evidence>
<comment type="subcellular location">
    <subcellularLocation>
        <location evidence="1">Cell inner membrane</location>
        <topology evidence="1">Multi-pass membrane protein</topology>
    </subcellularLocation>
</comment>
<reference evidence="7 8" key="1">
    <citation type="submission" date="2019-03" db="EMBL/GenBank/DDBJ databases">
        <authorList>
            <consortium name="Pathogen Informatics"/>
        </authorList>
    </citation>
    <scope>NUCLEOTIDE SEQUENCE [LARGE SCALE GENOMIC DNA]</scope>
    <source>
        <strain evidence="7 8">NCTC12998</strain>
    </source>
</reference>
<keyword evidence="3" id="KW-1003">Cell membrane</keyword>
<dbReference type="EC" id="2.4.1.-" evidence="7"/>
<accession>A0A485CUE9</accession>
<keyword evidence="6" id="KW-0812">Transmembrane</keyword>
<evidence type="ECO:0000256" key="4">
    <source>
        <dbReference type="ARBA" id="ARBA00022676"/>
    </source>
</evidence>
<keyword evidence="4 7" id="KW-0328">Glycosyltransferase</keyword>
<evidence type="ECO:0000256" key="3">
    <source>
        <dbReference type="ARBA" id="ARBA00022475"/>
    </source>
</evidence>
<evidence type="ECO:0000313" key="8">
    <source>
        <dbReference type="Proteomes" id="UP000345637"/>
    </source>
</evidence>
<comment type="pathway">
    <text evidence="2">Glycan metabolism.</text>
</comment>
<organism evidence="7 8">
    <name type="scientific">Raoultella planticola</name>
    <name type="common">Klebsiella planticola</name>
    <dbReference type="NCBI Taxonomy" id="575"/>
    <lineage>
        <taxon>Bacteria</taxon>
        <taxon>Pseudomonadati</taxon>
        <taxon>Pseudomonadota</taxon>
        <taxon>Gammaproteobacteria</taxon>
        <taxon>Enterobacterales</taxon>
        <taxon>Enterobacteriaceae</taxon>
        <taxon>Klebsiella/Raoultella group</taxon>
        <taxon>Raoultella</taxon>
    </lineage>
</organism>
<dbReference type="PANTHER" id="PTHR43867">
    <property type="entry name" value="CELLULOSE SYNTHASE CATALYTIC SUBUNIT A [UDP-FORMING]"/>
    <property type="match status" value="1"/>
</dbReference>
<dbReference type="GO" id="GO:0016758">
    <property type="term" value="F:hexosyltransferase activity"/>
    <property type="evidence" value="ECO:0007669"/>
    <property type="project" value="TreeGrafter"/>
</dbReference>
<dbReference type="EMBL" id="CAADJE010000035">
    <property type="protein sequence ID" value="VFS88368.1"/>
    <property type="molecule type" value="Genomic_DNA"/>
</dbReference>
<dbReference type="GO" id="GO:0005886">
    <property type="term" value="C:plasma membrane"/>
    <property type="evidence" value="ECO:0007669"/>
    <property type="project" value="UniProtKB-SubCell"/>
</dbReference>